<evidence type="ECO:0000256" key="1">
    <source>
        <dbReference type="ARBA" id="ARBA00004162"/>
    </source>
</evidence>
<evidence type="ECO:0000313" key="7">
    <source>
        <dbReference type="EMBL" id="VAV83615.1"/>
    </source>
</evidence>
<evidence type="ECO:0000256" key="4">
    <source>
        <dbReference type="ARBA" id="ARBA00022989"/>
    </source>
</evidence>
<dbReference type="Pfam" id="PF02472">
    <property type="entry name" value="ExbD"/>
    <property type="match status" value="1"/>
</dbReference>
<keyword evidence="3 6" id="KW-0812">Transmembrane</keyword>
<evidence type="ECO:0000256" key="6">
    <source>
        <dbReference type="SAM" id="Phobius"/>
    </source>
</evidence>
<dbReference type="EMBL" id="UOEA01000043">
    <property type="protein sequence ID" value="VAV83615.1"/>
    <property type="molecule type" value="Genomic_DNA"/>
</dbReference>
<accession>A0A3B0RJM2</accession>
<feature type="transmembrane region" description="Helical" evidence="6">
    <location>
        <begin position="15"/>
        <end position="37"/>
    </location>
</feature>
<name>A0A3B0RJM2_9ZZZZ</name>
<keyword evidence="4 6" id="KW-1133">Transmembrane helix</keyword>
<evidence type="ECO:0000256" key="3">
    <source>
        <dbReference type="ARBA" id="ARBA00022692"/>
    </source>
</evidence>
<organism evidence="7">
    <name type="scientific">hydrothermal vent metagenome</name>
    <dbReference type="NCBI Taxonomy" id="652676"/>
    <lineage>
        <taxon>unclassified sequences</taxon>
        <taxon>metagenomes</taxon>
        <taxon>ecological metagenomes</taxon>
    </lineage>
</organism>
<protein>
    <recommendedName>
        <fullName evidence="8">Adventurous gliding motility protein S</fullName>
    </recommendedName>
</protein>
<keyword evidence="5 6" id="KW-0472">Membrane</keyword>
<keyword evidence="2" id="KW-1003">Cell membrane</keyword>
<dbReference type="GO" id="GO:0005886">
    <property type="term" value="C:plasma membrane"/>
    <property type="evidence" value="ECO:0007669"/>
    <property type="project" value="UniProtKB-SubCell"/>
</dbReference>
<dbReference type="AlphaFoldDB" id="A0A3B0RJM2"/>
<comment type="subcellular location">
    <subcellularLocation>
        <location evidence="1">Cell membrane</location>
        <topology evidence="1">Single-pass membrane protein</topology>
    </subcellularLocation>
</comment>
<evidence type="ECO:0008006" key="8">
    <source>
        <dbReference type="Google" id="ProtNLM"/>
    </source>
</evidence>
<dbReference type="InterPro" id="IPR003400">
    <property type="entry name" value="ExbD"/>
</dbReference>
<evidence type="ECO:0000256" key="2">
    <source>
        <dbReference type="ARBA" id="ARBA00022475"/>
    </source>
</evidence>
<dbReference type="GO" id="GO:0022857">
    <property type="term" value="F:transmembrane transporter activity"/>
    <property type="evidence" value="ECO:0007669"/>
    <property type="project" value="InterPro"/>
</dbReference>
<sequence>MARHPSSKRRRRNRVVVATLSLTALMDVFTIILLFLLKSYSAEGDIMSIDSKLVLPVSTATEVTRTSLLLQVTPDDIIVEGEKVISVKEASAGKGMLVEPLYEKLNAIAKRTEYIAKSNKALNFTGLIVIQGDKRIPFRLLEKVMYTSGQAGYNGISLAVTKRE</sequence>
<proteinExistence type="predicted"/>
<reference evidence="7" key="1">
    <citation type="submission" date="2018-06" db="EMBL/GenBank/DDBJ databases">
        <authorList>
            <person name="Zhirakovskaya E."/>
        </authorList>
    </citation>
    <scope>NUCLEOTIDE SEQUENCE</scope>
</reference>
<gene>
    <name evidence="7" type="ORF">MNBD_DELTA01-2126</name>
</gene>
<evidence type="ECO:0000256" key="5">
    <source>
        <dbReference type="ARBA" id="ARBA00023136"/>
    </source>
</evidence>